<organism evidence="4 5">
    <name type="scientific">Lasiosphaeris hirsuta</name>
    <dbReference type="NCBI Taxonomy" id="260670"/>
    <lineage>
        <taxon>Eukaryota</taxon>
        <taxon>Fungi</taxon>
        <taxon>Dikarya</taxon>
        <taxon>Ascomycota</taxon>
        <taxon>Pezizomycotina</taxon>
        <taxon>Sordariomycetes</taxon>
        <taxon>Sordariomycetidae</taxon>
        <taxon>Sordariales</taxon>
        <taxon>Lasiosphaeriaceae</taxon>
        <taxon>Lasiosphaeris</taxon>
    </lineage>
</organism>
<gene>
    <name evidence="4" type="ORF">B0H67DRAFT_496559</name>
</gene>
<dbReference type="EMBL" id="JAUKUA010000006">
    <property type="protein sequence ID" value="KAK0708146.1"/>
    <property type="molecule type" value="Genomic_DNA"/>
</dbReference>
<evidence type="ECO:0000259" key="3">
    <source>
        <dbReference type="PROSITE" id="PS51140"/>
    </source>
</evidence>
<dbReference type="InterPro" id="IPR003892">
    <property type="entry name" value="CUE"/>
</dbReference>
<dbReference type="InterPro" id="IPR009060">
    <property type="entry name" value="UBA-like_sf"/>
</dbReference>
<evidence type="ECO:0000259" key="2">
    <source>
        <dbReference type="PROSITE" id="PS50828"/>
    </source>
</evidence>
<reference evidence="4" key="1">
    <citation type="submission" date="2023-06" db="EMBL/GenBank/DDBJ databases">
        <title>Genome-scale phylogeny and comparative genomics of the fungal order Sordariales.</title>
        <authorList>
            <consortium name="Lawrence Berkeley National Laboratory"/>
            <person name="Hensen N."/>
            <person name="Bonometti L."/>
            <person name="Westerberg I."/>
            <person name="Brannstrom I.O."/>
            <person name="Guillou S."/>
            <person name="Cros-Aarteil S."/>
            <person name="Calhoun S."/>
            <person name="Haridas S."/>
            <person name="Kuo A."/>
            <person name="Mondo S."/>
            <person name="Pangilinan J."/>
            <person name="Riley R."/>
            <person name="Labutti K."/>
            <person name="Andreopoulos B."/>
            <person name="Lipzen A."/>
            <person name="Chen C."/>
            <person name="Yanf M."/>
            <person name="Daum C."/>
            <person name="Ng V."/>
            <person name="Clum A."/>
            <person name="Steindorff A."/>
            <person name="Ohm R."/>
            <person name="Martin F."/>
            <person name="Silar P."/>
            <person name="Natvig D."/>
            <person name="Lalanne C."/>
            <person name="Gautier V."/>
            <person name="Ament-Velasquez S.L."/>
            <person name="Kruys A."/>
            <person name="Hutchinson M.I."/>
            <person name="Powell A.J."/>
            <person name="Barry K."/>
            <person name="Miller A.N."/>
            <person name="Grigoriev I.V."/>
            <person name="Debuchy R."/>
            <person name="Gladieux P."/>
            <person name="Thoren M.H."/>
            <person name="Johannesson H."/>
        </authorList>
    </citation>
    <scope>NUCLEOTIDE SEQUENCE</scope>
    <source>
        <strain evidence="4">SMH4607-1</strain>
    </source>
</reference>
<dbReference type="InterPro" id="IPR002625">
    <property type="entry name" value="Smr_dom"/>
</dbReference>
<feature type="non-terminal residue" evidence="4">
    <location>
        <position position="1"/>
    </location>
</feature>
<feature type="domain" description="Smr" evidence="2">
    <location>
        <begin position="313"/>
        <end position="396"/>
    </location>
</feature>
<dbReference type="CDD" id="cd14279">
    <property type="entry name" value="CUE"/>
    <property type="match status" value="1"/>
</dbReference>
<feature type="region of interest" description="Disordered" evidence="1">
    <location>
        <begin position="196"/>
        <end position="229"/>
    </location>
</feature>
<accession>A0AA40A2L7</accession>
<dbReference type="PROSITE" id="PS50828">
    <property type="entry name" value="SMR"/>
    <property type="match status" value="1"/>
</dbReference>
<dbReference type="GO" id="GO:0004519">
    <property type="term" value="F:endonuclease activity"/>
    <property type="evidence" value="ECO:0007669"/>
    <property type="project" value="TreeGrafter"/>
</dbReference>
<dbReference type="SUPFAM" id="SSF46934">
    <property type="entry name" value="UBA-like"/>
    <property type="match status" value="1"/>
</dbReference>
<dbReference type="SUPFAM" id="SSF160443">
    <property type="entry name" value="SMR domain-like"/>
    <property type="match status" value="1"/>
</dbReference>
<dbReference type="InterPro" id="IPR052772">
    <property type="entry name" value="Endo/PolyKinase_Domain-Protein"/>
</dbReference>
<comment type="caution">
    <text evidence="4">The sequence shown here is derived from an EMBL/GenBank/DDBJ whole genome shotgun (WGS) entry which is preliminary data.</text>
</comment>
<dbReference type="PANTHER" id="PTHR46535">
    <property type="entry name" value="NEDD4-BINDING PROTEIN 2"/>
    <property type="match status" value="1"/>
</dbReference>
<evidence type="ECO:0000313" key="4">
    <source>
        <dbReference type="EMBL" id="KAK0708146.1"/>
    </source>
</evidence>
<dbReference type="Gene3D" id="1.10.8.10">
    <property type="entry name" value="DNA helicase RuvA subunit, C-terminal domain"/>
    <property type="match status" value="1"/>
</dbReference>
<evidence type="ECO:0000256" key="1">
    <source>
        <dbReference type="SAM" id="MobiDB-lite"/>
    </source>
</evidence>
<feature type="region of interest" description="Disordered" evidence="1">
    <location>
        <begin position="152"/>
        <end position="181"/>
    </location>
</feature>
<keyword evidence="5" id="KW-1185">Reference proteome</keyword>
<feature type="domain" description="CUE" evidence="3">
    <location>
        <begin position="97"/>
        <end position="140"/>
    </location>
</feature>
<dbReference type="Gene3D" id="3.30.1370.110">
    <property type="match status" value="1"/>
</dbReference>
<dbReference type="PANTHER" id="PTHR46535:SF1">
    <property type="entry name" value="NEDD4-BINDING PROTEIN 2"/>
    <property type="match status" value="1"/>
</dbReference>
<protein>
    <recommendedName>
        <fullName evidence="6">Smr domain-containing protein</fullName>
    </recommendedName>
</protein>
<feature type="compositionally biased region" description="Basic residues" evidence="1">
    <location>
        <begin position="166"/>
        <end position="181"/>
    </location>
</feature>
<proteinExistence type="predicted"/>
<dbReference type="AlphaFoldDB" id="A0AA40A2L7"/>
<name>A0AA40A2L7_9PEZI</name>
<evidence type="ECO:0000313" key="5">
    <source>
        <dbReference type="Proteomes" id="UP001172102"/>
    </source>
</evidence>
<dbReference type="GO" id="GO:0005634">
    <property type="term" value="C:nucleus"/>
    <property type="evidence" value="ECO:0007669"/>
    <property type="project" value="TreeGrafter"/>
</dbReference>
<sequence>EFGNILEVSLILVIAGDRDIEKEYDEIRKTLTPLADSARAEQATGFDPSGLGSWAEVEGFASEVGTSGNGISTENATTISDYSETETPKFTHQAHLGEADKVESLQLIFPNFREHTIKFVLKSSNGDLERAFDELLDRQFLHESGDLPKGIDGFYVPGDGSQSPRGKTKASRSRTNSRKNKLSLSYTVVSPTINDAELEGASGPSQLSKTTDRPVSSRMASSEPSPVTEPYDWQAITKRPAAARAITASATPDLEASRSNLRAAAALSRLGPLGRQGTVVYIDRAREAARLSLAKTAVMAERLVNQQSTASKIDLHGVTVLDGVRIAKHRVWQWWDNLGEARGRTARESGFTIITGVGHHSAGGVSRLRQAVGTALKNDGWRVEPLTGQFYITGRM</sequence>
<dbReference type="InterPro" id="IPR036063">
    <property type="entry name" value="Smr_dom_sf"/>
</dbReference>
<dbReference type="SMART" id="SM00463">
    <property type="entry name" value="SMR"/>
    <property type="match status" value="1"/>
</dbReference>
<dbReference type="Proteomes" id="UP001172102">
    <property type="component" value="Unassembled WGS sequence"/>
</dbReference>
<evidence type="ECO:0008006" key="6">
    <source>
        <dbReference type="Google" id="ProtNLM"/>
    </source>
</evidence>
<dbReference type="PROSITE" id="PS51140">
    <property type="entry name" value="CUE"/>
    <property type="match status" value="1"/>
</dbReference>
<dbReference type="GO" id="GO:0043130">
    <property type="term" value="F:ubiquitin binding"/>
    <property type="evidence" value="ECO:0007669"/>
    <property type="project" value="InterPro"/>
</dbReference>
<dbReference type="Pfam" id="PF02845">
    <property type="entry name" value="CUE"/>
    <property type="match status" value="1"/>
</dbReference>